<dbReference type="GeneID" id="108631331"/>
<gene>
    <name evidence="2" type="primary">LOC108631331</name>
</gene>
<dbReference type="KEGG" id="ccal:108631331"/>
<accession>A0AAJ7JD54</accession>
<dbReference type="RefSeq" id="XP_017890663.1">
    <property type="nucleotide sequence ID" value="XM_018035174.2"/>
</dbReference>
<protein>
    <submittedName>
        <fullName evidence="2">Uncharacterized protein LOC108631331</fullName>
    </submittedName>
</protein>
<name>A0AAJ7JD54_9HYME</name>
<evidence type="ECO:0000313" key="1">
    <source>
        <dbReference type="Proteomes" id="UP000694925"/>
    </source>
</evidence>
<proteinExistence type="predicted"/>
<evidence type="ECO:0000313" key="2">
    <source>
        <dbReference type="RefSeq" id="XP_017890663.1"/>
    </source>
</evidence>
<dbReference type="AlphaFoldDB" id="A0AAJ7JD54"/>
<keyword evidence="1" id="KW-1185">Reference proteome</keyword>
<organism evidence="1 2">
    <name type="scientific">Ceratina calcarata</name>
    <dbReference type="NCBI Taxonomy" id="156304"/>
    <lineage>
        <taxon>Eukaryota</taxon>
        <taxon>Metazoa</taxon>
        <taxon>Ecdysozoa</taxon>
        <taxon>Arthropoda</taxon>
        <taxon>Hexapoda</taxon>
        <taxon>Insecta</taxon>
        <taxon>Pterygota</taxon>
        <taxon>Neoptera</taxon>
        <taxon>Endopterygota</taxon>
        <taxon>Hymenoptera</taxon>
        <taxon>Apocrita</taxon>
        <taxon>Aculeata</taxon>
        <taxon>Apoidea</taxon>
        <taxon>Anthophila</taxon>
        <taxon>Apidae</taxon>
        <taxon>Ceratina</taxon>
        <taxon>Zadontomerus</taxon>
    </lineage>
</organism>
<sequence length="359" mass="42174">MFENSNFNMDKFVHKFIQNLSLTTESRVYRKFSKITFSRLVDKPHRIKQLLLHSTEKMKEISMPQNLDLSNEKHIEYFMEKYTGLCDKFTYLNNSRILDSHLRNINMKILQKIKIKKRHNEGVKKGEFKTSNRKLRINVSSKLSNLKKNLSSSVVYREKCNNVHNCEEDAPRTSPKLVSHTPTFNNFKHGNILEINTEEKSVKHDLVNDIINVAKLEIEMTEKFLSFCIRDKEFIKKNVQVTLHIEKNLKRDPNAREQVEYNQVLCHHAILCLIEPSKKGVVLMEDDLSVVVQKYLSHGYKYHFEFQRNTRDCYTALLILSRWAKVLVRHTNTTLMHTICGILGCDAQNILVMYNPEGK</sequence>
<reference evidence="2" key="1">
    <citation type="submission" date="2025-08" db="UniProtKB">
        <authorList>
            <consortium name="RefSeq"/>
        </authorList>
    </citation>
    <scope>IDENTIFICATION</scope>
    <source>
        <tissue evidence="2">Whole body</tissue>
    </source>
</reference>
<dbReference type="Proteomes" id="UP000694925">
    <property type="component" value="Unplaced"/>
</dbReference>